<keyword evidence="9" id="KW-1185">Reference proteome</keyword>
<feature type="domain" description="TgrO1-like immunoglobulin-like" evidence="7">
    <location>
        <begin position="384"/>
        <end position="452"/>
    </location>
</feature>
<dbReference type="SUPFAM" id="SSF81296">
    <property type="entry name" value="E set domains"/>
    <property type="match status" value="2"/>
</dbReference>
<dbReference type="PhylomeDB" id="Q54PB5"/>
<evidence type="ECO:0000313" key="8">
    <source>
        <dbReference type="EMBL" id="EAL65099.1"/>
    </source>
</evidence>
<dbReference type="GO" id="GO:0031152">
    <property type="term" value="P:aggregation involved in sorocarp development"/>
    <property type="evidence" value="ECO:0000318"/>
    <property type="project" value="GO_Central"/>
</dbReference>
<feature type="domain" description="IPT/TIG" evidence="6">
    <location>
        <begin position="295"/>
        <end position="380"/>
    </location>
</feature>
<feature type="signal peptide" evidence="5">
    <location>
        <begin position="1"/>
        <end position="21"/>
    </location>
</feature>
<dbReference type="InterPro" id="IPR014756">
    <property type="entry name" value="Ig_E-set"/>
</dbReference>
<evidence type="ECO:0000256" key="2">
    <source>
        <dbReference type="ARBA" id="ARBA00022729"/>
    </source>
</evidence>
<dbReference type="InterPro" id="IPR013783">
    <property type="entry name" value="Ig-like_fold"/>
</dbReference>
<dbReference type="Pfam" id="PF01833">
    <property type="entry name" value="TIG"/>
    <property type="match status" value="1"/>
</dbReference>
<reference evidence="8 9" key="1">
    <citation type="journal article" date="2005" name="Nature">
        <title>The genome of the social amoeba Dictyostelium discoideum.</title>
        <authorList>
            <consortium name="The Dictyostelium discoideum Sequencing Consortium"/>
            <person name="Eichinger L."/>
            <person name="Pachebat J.A."/>
            <person name="Glockner G."/>
            <person name="Rajandream M.A."/>
            <person name="Sucgang R."/>
            <person name="Berriman M."/>
            <person name="Song J."/>
            <person name="Olsen R."/>
            <person name="Szafranski K."/>
            <person name="Xu Q."/>
            <person name="Tunggal B."/>
            <person name="Kummerfeld S."/>
            <person name="Madera M."/>
            <person name="Konfortov B.A."/>
            <person name="Rivero F."/>
            <person name="Bankier A.T."/>
            <person name="Lehmann R."/>
            <person name="Hamlin N."/>
            <person name="Davies R."/>
            <person name="Gaudet P."/>
            <person name="Fey P."/>
            <person name="Pilcher K."/>
            <person name="Chen G."/>
            <person name="Saunders D."/>
            <person name="Sodergren E."/>
            <person name="Davis P."/>
            <person name="Kerhornou A."/>
            <person name="Nie X."/>
            <person name="Hall N."/>
            <person name="Anjard C."/>
            <person name="Hemphill L."/>
            <person name="Bason N."/>
            <person name="Farbrother P."/>
            <person name="Desany B."/>
            <person name="Just E."/>
            <person name="Morio T."/>
            <person name="Rost R."/>
            <person name="Churcher C."/>
            <person name="Cooper J."/>
            <person name="Haydock S."/>
            <person name="van Driessche N."/>
            <person name="Cronin A."/>
            <person name="Goodhead I."/>
            <person name="Muzny D."/>
            <person name="Mourier T."/>
            <person name="Pain A."/>
            <person name="Lu M."/>
            <person name="Harper D."/>
            <person name="Lindsay R."/>
            <person name="Hauser H."/>
            <person name="James K."/>
            <person name="Quiles M."/>
            <person name="Madan Babu M."/>
            <person name="Saito T."/>
            <person name="Buchrieser C."/>
            <person name="Wardroper A."/>
            <person name="Felder M."/>
            <person name="Thangavelu M."/>
            <person name="Johnson D."/>
            <person name="Knights A."/>
            <person name="Loulseged H."/>
            <person name="Mungall K."/>
            <person name="Oliver K."/>
            <person name="Price C."/>
            <person name="Quail M.A."/>
            <person name="Urushihara H."/>
            <person name="Hernandez J."/>
            <person name="Rabbinowitsch E."/>
            <person name="Steffen D."/>
            <person name="Sanders M."/>
            <person name="Ma J."/>
            <person name="Kohara Y."/>
            <person name="Sharp S."/>
            <person name="Simmonds M."/>
            <person name="Spiegler S."/>
            <person name="Tivey A."/>
            <person name="Sugano S."/>
            <person name="White B."/>
            <person name="Walker D."/>
            <person name="Woodward J."/>
            <person name="Winckler T."/>
            <person name="Tanaka Y."/>
            <person name="Shaulsky G."/>
            <person name="Schleicher M."/>
            <person name="Weinstock G."/>
            <person name="Rosenthal A."/>
            <person name="Cox E.C."/>
            <person name="Chisholm R.L."/>
            <person name="Gibbs R."/>
            <person name="Loomis W.F."/>
            <person name="Platzer M."/>
            <person name="Kay R.R."/>
            <person name="Williams J."/>
            <person name="Dear P.H."/>
            <person name="Noegel A.A."/>
            <person name="Barrell B."/>
            <person name="Kuspa A."/>
        </authorList>
    </citation>
    <scope>NUCLEOTIDE SEQUENCE [LARGE SCALE GENOMIC DNA]</scope>
    <source>
        <strain evidence="8 9">AX4</strain>
    </source>
</reference>
<keyword evidence="3" id="KW-0472">Membrane</keyword>
<dbReference type="PANTHER" id="PTHR31341">
    <property type="entry name" value="IPT/TIG DOMAIN-CONTAINING PROTEIN-RELATED-RELATED"/>
    <property type="match status" value="1"/>
</dbReference>
<dbReference type="dictyBase" id="DDB_G0284659">
    <property type="gene designation" value="tgrL1"/>
</dbReference>
<feature type="domain" description="TgrO1-like immunoglobulin-like" evidence="7">
    <location>
        <begin position="130"/>
        <end position="205"/>
    </location>
</feature>
<keyword evidence="2 5" id="KW-0732">Signal</keyword>
<evidence type="ECO:0000259" key="6">
    <source>
        <dbReference type="Pfam" id="PF01833"/>
    </source>
</evidence>
<dbReference type="VEuPathDB" id="AmoebaDB:DDB_G0284659"/>
<proteinExistence type="predicted"/>
<evidence type="ECO:0000256" key="5">
    <source>
        <dbReference type="SAM" id="SignalP"/>
    </source>
</evidence>
<dbReference type="PaxDb" id="44689-DDB0304751"/>
<name>Q54PB5_DICDI</name>
<dbReference type="GO" id="GO:0098742">
    <property type="term" value="P:cell-cell adhesion via plasma-membrane adhesion molecules"/>
    <property type="evidence" value="ECO:0000318"/>
    <property type="project" value="GO_Central"/>
</dbReference>
<dbReference type="KEGG" id="ddi:DDB_G0284659"/>
<dbReference type="Gene3D" id="2.60.40.10">
    <property type="entry name" value="Immunoglobulins"/>
    <property type="match status" value="2"/>
</dbReference>
<dbReference type="Proteomes" id="UP000002195">
    <property type="component" value="Unassembled WGS sequence"/>
</dbReference>
<feature type="chain" id="PRO_5004250084" evidence="5">
    <location>
        <begin position="22"/>
        <end position="737"/>
    </location>
</feature>
<dbReference type="EMBL" id="AAFI02000070">
    <property type="protein sequence ID" value="EAL65099.1"/>
    <property type="molecule type" value="Genomic_DNA"/>
</dbReference>
<dbReference type="GeneID" id="8624711"/>
<evidence type="ECO:0000256" key="3">
    <source>
        <dbReference type="ARBA" id="ARBA00023136"/>
    </source>
</evidence>
<protein>
    <submittedName>
        <fullName evidence="8">IPT/TIG domain-containing protein</fullName>
    </submittedName>
</protein>
<dbReference type="PANTHER" id="PTHR31341:SF4">
    <property type="entry name" value="IPT_TIG DOMAIN-CONTAINING PROTEIN-RELATED"/>
    <property type="match status" value="1"/>
</dbReference>
<comment type="subcellular location">
    <subcellularLocation>
        <location evidence="1">Membrane</location>
    </subcellularLocation>
</comment>
<dbReference type="eggNOG" id="ENOG502RHZ3">
    <property type="taxonomic scope" value="Eukaryota"/>
</dbReference>
<comment type="caution">
    <text evidence="8">The sequence shown here is derived from an EMBL/GenBank/DDBJ whole genome shotgun (WGS) entry which is preliminary data.</text>
</comment>
<keyword evidence="4" id="KW-0325">Glycoprotein</keyword>
<organism evidence="8 9">
    <name type="scientific">Dictyostelium discoideum</name>
    <name type="common">Social amoeba</name>
    <dbReference type="NCBI Taxonomy" id="44689"/>
    <lineage>
        <taxon>Eukaryota</taxon>
        <taxon>Amoebozoa</taxon>
        <taxon>Evosea</taxon>
        <taxon>Eumycetozoa</taxon>
        <taxon>Dictyostelia</taxon>
        <taxon>Dictyosteliales</taxon>
        <taxon>Dictyosteliaceae</taxon>
        <taxon>Dictyostelium</taxon>
    </lineage>
</organism>
<evidence type="ECO:0000256" key="1">
    <source>
        <dbReference type="ARBA" id="ARBA00004370"/>
    </source>
</evidence>
<evidence type="ECO:0000256" key="4">
    <source>
        <dbReference type="ARBA" id="ARBA00023180"/>
    </source>
</evidence>
<dbReference type="FunCoup" id="Q54PB5">
    <property type="interactions" value="2"/>
</dbReference>
<dbReference type="InterPro" id="IPR002909">
    <property type="entry name" value="IPT_dom"/>
</dbReference>
<evidence type="ECO:0000313" key="9">
    <source>
        <dbReference type="Proteomes" id="UP000002195"/>
    </source>
</evidence>
<dbReference type="InParanoid" id="Q54PB5"/>
<dbReference type="HOGENOM" id="CLU_325837_0_0_1"/>
<gene>
    <name evidence="8" type="primary">tgrL1</name>
    <name evidence="8" type="ORF">DDB_G0284659</name>
</gene>
<dbReference type="InterPro" id="IPR057594">
    <property type="entry name" value="TgrO1-like_Ig"/>
</dbReference>
<dbReference type="RefSeq" id="XP_638460.1">
    <property type="nucleotide sequence ID" value="XM_633368.1"/>
</dbReference>
<dbReference type="SMR" id="Q54PB5"/>
<dbReference type="InterPro" id="IPR052014">
    <property type="entry name" value="Dictyostelium_Tiger"/>
</dbReference>
<accession>Q54PB5</accession>
<dbReference type="AlphaFoldDB" id="Q54PB5"/>
<dbReference type="Pfam" id="PF24612">
    <property type="entry name" value="Ig_TgrO1"/>
    <property type="match status" value="2"/>
</dbReference>
<dbReference type="GO" id="GO:0009897">
    <property type="term" value="C:external side of plasma membrane"/>
    <property type="evidence" value="ECO:0000318"/>
    <property type="project" value="GO_Central"/>
</dbReference>
<sequence>MKFKIIYILIFFSLFFIKINSQLPPNPTAVKFEVSKLLYIFNKTDSYFTKLVLYDYFYPRYEMAPNYFNCTISRNDDRVCIFHSDEPFSRLWGSLYSRVYFREVSSDNEYSTQLIQTKFPAPYDVSFSRYPPTSGGDIVINGTFLRLVGGPSRLLHSIENVEPFVVMGNFSDQSFNCNSIKVTIPPGSGNFNFYFDDERIYNVPFSYAPPIISSTINEFSRSIIVINGDNFFHDTSLIKIYFDNIPQPNPKITVNHTQIEASCYHITDPGPLSIHIKVNGVSSEKNSSVCIPAIVKSITSVSSKIGGVVTIEGSKLFSVSKPNLIPIIEIGGKSCVYLQSIENTLVCKLNPDKSGGKNLPIIVKFDGCNSIISNDVTFSYDIPTIINAKVSKGMVIVEGHNLASLKENSIIEVNSQFGDIKIEIKQFQVSPDESNLSFKLPLLKCKNFNVNITIDGTPSILPVQAPIMSSVIKRPSSVNGTLILELYNTKCIFFELMKIPKITYGNTPSMDCSVPSLQTSNSDFYITSCPAPYGTGIDKNYTLHFNSESFENKYSYAPPVIQYRTFSKGQEDLTVHGSNFGNSLSLIKVFFNGSDISSQIRSLNNNQFSFKKLTTYENGMINITVDSIDMESPFYITLPPIIFSINNNISCNGVITINGKNLLTKDKEFQVKVLANEQTTTKIYSSEKSLYVQINSKRSPINTTAYIGEYLIMSKNIEFYKKKSIFDFYFDITKDNC</sequence>
<dbReference type="OMA" id="INNTIDC"/>
<evidence type="ECO:0000259" key="7">
    <source>
        <dbReference type="Pfam" id="PF24612"/>
    </source>
</evidence>
<dbReference type="CDD" id="cd00603">
    <property type="entry name" value="IPT_PCSR"/>
    <property type="match status" value="1"/>
</dbReference>